<dbReference type="EMBL" id="MCGN01000009">
    <property type="protein sequence ID" value="ORY93271.1"/>
    <property type="molecule type" value="Genomic_DNA"/>
</dbReference>
<gene>
    <name evidence="1" type="ORF">BCR43DRAFT_496631</name>
</gene>
<comment type="caution">
    <text evidence="1">The sequence shown here is derived from an EMBL/GenBank/DDBJ whole genome shotgun (WGS) entry which is preliminary data.</text>
</comment>
<sequence>MRMVHLFIFLESGINHHRFKRLSTDLPFGYHPLLRMPVLQPPIDIRTSGPSTDQIPDCFSEWGGKTKRMHRALSITKPLWIKL</sequence>
<organism evidence="1 2">
    <name type="scientific">Syncephalastrum racemosum</name>
    <name type="common">Filamentous fungus</name>
    <dbReference type="NCBI Taxonomy" id="13706"/>
    <lineage>
        <taxon>Eukaryota</taxon>
        <taxon>Fungi</taxon>
        <taxon>Fungi incertae sedis</taxon>
        <taxon>Mucoromycota</taxon>
        <taxon>Mucoromycotina</taxon>
        <taxon>Mucoromycetes</taxon>
        <taxon>Mucorales</taxon>
        <taxon>Syncephalastraceae</taxon>
        <taxon>Syncephalastrum</taxon>
    </lineage>
</organism>
<evidence type="ECO:0000313" key="2">
    <source>
        <dbReference type="Proteomes" id="UP000242180"/>
    </source>
</evidence>
<keyword evidence="2" id="KW-1185">Reference proteome</keyword>
<protein>
    <submittedName>
        <fullName evidence="1">Uncharacterized protein</fullName>
    </submittedName>
</protein>
<reference evidence="1 2" key="1">
    <citation type="submission" date="2016-07" db="EMBL/GenBank/DDBJ databases">
        <title>Pervasive Adenine N6-methylation of Active Genes in Fungi.</title>
        <authorList>
            <consortium name="DOE Joint Genome Institute"/>
            <person name="Mondo S.J."/>
            <person name="Dannebaum R.O."/>
            <person name="Kuo R.C."/>
            <person name="Labutti K."/>
            <person name="Haridas S."/>
            <person name="Kuo A."/>
            <person name="Salamov A."/>
            <person name="Ahrendt S.R."/>
            <person name="Lipzen A."/>
            <person name="Sullivan W."/>
            <person name="Andreopoulos W.B."/>
            <person name="Clum A."/>
            <person name="Lindquist E."/>
            <person name="Daum C."/>
            <person name="Ramamoorthy G.K."/>
            <person name="Gryganskyi A."/>
            <person name="Culley D."/>
            <person name="Magnuson J.K."/>
            <person name="James T.Y."/>
            <person name="O'Malley M.A."/>
            <person name="Stajich J.E."/>
            <person name="Spatafora J.W."/>
            <person name="Visel A."/>
            <person name="Grigoriev I.V."/>
        </authorList>
    </citation>
    <scope>NUCLEOTIDE SEQUENCE [LARGE SCALE GENOMIC DNA]</scope>
    <source>
        <strain evidence="1 2">NRRL 2496</strain>
    </source>
</reference>
<proteinExistence type="predicted"/>
<evidence type="ECO:0000313" key="1">
    <source>
        <dbReference type="EMBL" id="ORY93271.1"/>
    </source>
</evidence>
<dbReference type="InParanoid" id="A0A1X2H4H9"/>
<name>A0A1X2H4H9_SYNRA</name>
<accession>A0A1X2H4H9</accession>
<dbReference type="AlphaFoldDB" id="A0A1X2H4H9"/>
<dbReference type="Proteomes" id="UP000242180">
    <property type="component" value="Unassembled WGS sequence"/>
</dbReference>